<organism evidence="1 2">
    <name type="scientific">Lithospermum erythrorhizon</name>
    <name type="common">Purple gromwell</name>
    <name type="synonym">Lithospermum officinale var. erythrorhizon</name>
    <dbReference type="NCBI Taxonomy" id="34254"/>
    <lineage>
        <taxon>Eukaryota</taxon>
        <taxon>Viridiplantae</taxon>
        <taxon>Streptophyta</taxon>
        <taxon>Embryophyta</taxon>
        <taxon>Tracheophyta</taxon>
        <taxon>Spermatophyta</taxon>
        <taxon>Magnoliopsida</taxon>
        <taxon>eudicotyledons</taxon>
        <taxon>Gunneridae</taxon>
        <taxon>Pentapetalae</taxon>
        <taxon>asterids</taxon>
        <taxon>lamiids</taxon>
        <taxon>Boraginales</taxon>
        <taxon>Boraginaceae</taxon>
        <taxon>Boraginoideae</taxon>
        <taxon>Lithospermeae</taxon>
        <taxon>Lithospermum</taxon>
    </lineage>
</organism>
<comment type="caution">
    <text evidence="1">The sequence shown here is derived from an EMBL/GenBank/DDBJ whole genome shotgun (WGS) entry which is preliminary data.</text>
</comment>
<dbReference type="EMBL" id="BAABME010001399">
    <property type="protein sequence ID" value="GAA0149408.1"/>
    <property type="molecule type" value="Genomic_DNA"/>
</dbReference>
<proteinExistence type="predicted"/>
<reference evidence="1 2" key="1">
    <citation type="submission" date="2024-01" db="EMBL/GenBank/DDBJ databases">
        <title>The complete chloroplast genome sequence of Lithospermum erythrorhizon: insights into the phylogenetic relationship among Boraginaceae species and the maternal lineages of purple gromwells.</title>
        <authorList>
            <person name="Okada T."/>
            <person name="Watanabe K."/>
        </authorList>
    </citation>
    <scope>NUCLEOTIDE SEQUENCE [LARGE SCALE GENOMIC DNA]</scope>
</reference>
<accession>A0AAV3PDW5</accession>
<evidence type="ECO:0000313" key="2">
    <source>
        <dbReference type="Proteomes" id="UP001454036"/>
    </source>
</evidence>
<sequence>MRPFPREVAAGIELRIQGEMAHVVSRDAWHLHWVLVVQIYLLNGFVRSLQTAPNDTTSFWRFAGSQKELPR</sequence>
<dbReference type="Proteomes" id="UP001454036">
    <property type="component" value="Unassembled WGS sequence"/>
</dbReference>
<evidence type="ECO:0000313" key="1">
    <source>
        <dbReference type="EMBL" id="GAA0149408.1"/>
    </source>
</evidence>
<name>A0AAV3PDW5_LITER</name>
<gene>
    <name evidence="1" type="ORF">LIER_08589</name>
</gene>
<dbReference type="AlphaFoldDB" id="A0AAV3PDW5"/>
<protein>
    <submittedName>
        <fullName evidence="1">Uncharacterized protein</fullName>
    </submittedName>
</protein>
<keyword evidence="2" id="KW-1185">Reference proteome</keyword>